<feature type="domain" description="DUF1540" evidence="1">
    <location>
        <begin position="5"/>
        <end position="47"/>
    </location>
</feature>
<dbReference type="AlphaFoldDB" id="A0A644W1E4"/>
<evidence type="ECO:0000259" key="1">
    <source>
        <dbReference type="Pfam" id="PF07561"/>
    </source>
</evidence>
<organism evidence="2">
    <name type="scientific">bioreactor metagenome</name>
    <dbReference type="NCBI Taxonomy" id="1076179"/>
    <lineage>
        <taxon>unclassified sequences</taxon>
        <taxon>metagenomes</taxon>
        <taxon>ecological metagenomes</taxon>
    </lineage>
</organism>
<dbReference type="EMBL" id="VSSQ01000550">
    <property type="protein sequence ID" value="MPL97336.1"/>
    <property type="molecule type" value="Genomic_DNA"/>
</dbReference>
<dbReference type="Pfam" id="PF07561">
    <property type="entry name" value="DUF1540"/>
    <property type="match status" value="1"/>
</dbReference>
<sequence length="51" mass="5560">MARDVVCSVRNCKFWEGHRCTADAIQVSVDGGGDEAGYIAKTNCHTFAKQL</sequence>
<protein>
    <recommendedName>
        <fullName evidence="1">DUF1540 domain-containing protein</fullName>
    </recommendedName>
</protein>
<accession>A0A644W1E4</accession>
<evidence type="ECO:0000313" key="2">
    <source>
        <dbReference type="EMBL" id="MPL97336.1"/>
    </source>
</evidence>
<reference evidence="2" key="1">
    <citation type="submission" date="2019-08" db="EMBL/GenBank/DDBJ databases">
        <authorList>
            <person name="Kucharzyk K."/>
            <person name="Murdoch R.W."/>
            <person name="Higgins S."/>
            <person name="Loffler F."/>
        </authorList>
    </citation>
    <scope>NUCLEOTIDE SEQUENCE</scope>
</reference>
<proteinExistence type="predicted"/>
<comment type="caution">
    <text evidence="2">The sequence shown here is derived from an EMBL/GenBank/DDBJ whole genome shotgun (WGS) entry which is preliminary data.</text>
</comment>
<gene>
    <name evidence="2" type="ORF">SDC9_43526</name>
</gene>
<name>A0A644W1E4_9ZZZZ</name>
<dbReference type="InterPro" id="IPR011437">
    <property type="entry name" value="DUF1540"/>
</dbReference>